<feature type="domain" description="HTH LytTR-type" evidence="3">
    <location>
        <begin position="132"/>
        <end position="228"/>
    </location>
</feature>
<sequence>MTVAIIDDEPPAVNLLTAYIQRTKSLVLQHTFTDPMDALGEYNRPVPPQLTLLDIDMPGMNGIDFARIIGSKTKIILTTSFREYGPEAFDLAVSDYLLKPFSFERFVEAVQKVSPVFPAVSPLADFFFVRTESRGKYLRVTIADIIFVESQDNLVYISGTGGIITGMHKLGDVQSWLPARQFCRVHHSFIVNLAEVYAVDHGQIHLKNGSIIPVGRQYKDRFMERLQQLLIGSHT</sequence>
<dbReference type="Gene3D" id="2.40.50.1020">
    <property type="entry name" value="LytTr DNA-binding domain"/>
    <property type="match status" value="1"/>
</dbReference>
<dbReference type="Pfam" id="PF04397">
    <property type="entry name" value="LytTR"/>
    <property type="match status" value="1"/>
</dbReference>
<keyword evidence="5" id="KW-1185">Reference proteome</keyword>
<dbReference type="Pfam" id="PF00072">
    <property type="entry name" value="Response_reg"/>
    <property type="match status" value="1"/>
</dbReference>
<dbReference type="PANTHER" id="PTHR37299">
    <property type="entry name" value="TRANSCRIPTIONAL REGULATOR-RELATED"/>
    <property type="match status" value="1"/>
</dbReference>
<dbReference type="Gene3D" id="3.40.50.2300">
    <property type="match status" value="1"/>
</dbReference>
<keyword evidence="1" id="KW-0597">Phosphoprotein</keyword>
<dbReference type="GO" id="GO:0000156">
    <property type="term" value="F:phosphorelay response regulator activity"/>
    <property type="evidence" value="ECO:0007669"/>
    <property type="project" value="InterPro"/>
</dbReference>
<evidence type="ECO:0000259" key="2">
    <source>
        <dbReference type="PROSITE" id="PS50110"/>
    </source>
</evidence>
<dbReference type="Proteomes" id="UP000199705">
    <property type="component" value="Unassembled WGS sequence"/>
</dbReference>
<dbReference type="PROSITE" id="PS50930">
    <property type="entry name" value="HTH_LYTTR"/>
    <property type="match status" value="1"/>
</dbReference>
<dbReference type="InterPro" id="IPR011006">
    <property type="entry name" value="CheY-like_superfamily"/>
</dbReference>
<protein>
    <submittedName>
        <fullName evidence="4">DNA-binding response regulator, LytR/AlgR family</fullName>
    </submittedName>
</protein>
<evidence type="ECO:0000313" key="5">
    <source>
        <dbReference type="Proteomes" id="UP000199705"/>
    </source>
</evidence>
<evidence type="ECO:0000313" key="4">
    <source>
        <dbReference type="EMBL" id="SDH15739.1"/>
    </source>
</evidence>
<dbReference type="AlphaFoldDB" id="A0A1G8A470"/>
<dbReference type="PROSITE" id="PS50110">
    <property type="entry name" value="RESPONSE_REGULATORY"/>
    <property type="match status" value="1"/>
</dbReference>
<name>A0A1G8A470_9SPHI</name>
<dbReference type="InterPro" id="IPR001789">
    <property type="entry name" value="Sig_transdc_resp-reg_receiver"/>
</dbReference>
<dbReference type="SMART" id="SM00850">
    <property type="entry name" value="LytTR"/>
    <property type="match status" value="1"/>
</dbReference>
<evidence type="ECO:0000256" key="1">
    <source>
        <dbReference type="PROSITE-ProRule" id="PRU00169"/>
    </source>
</evidence>
<dbReference type="EMBL" id="FNCG01000007">
    <property type="protein sequence ID" value="SDH15739.1"/>
    <property type="molecule type" value="Genomic_DNA"/>
</dbReference>
<gene>
    <name evidence="4" type="ORF">SAMN05192573_10788</name>
</gene>
<dbReference type="InterPro" id="IPR046947">
    <property type="entry name" value="LytR-like"/>
</dbReference>
<dbReference type="GO" id="GO:0003677">
    <property type="term" value="F:DNA binding"/>
    <property type="evidence" value="ECO:0007669"/>
    <property type="project" value="UniProtKB-KW"/>
</dbReference>
<dbReference type="SMART" id="SM00448">
    <property type="entry name" value="REC"/>
    <property type="match status" value="1"/>
</dbReference>
<evidence type="ECO:0000259" key="3">
    <source>
        <dbReference type="PROSITE" id="PS50930"/>
    </source>
</evidence>
<dbReference type="STRING" id="551996.SAMN05192573_10788"/>
<keyword evidence="4" id="KW-0238">DNA-binding</keyword>
<dbReference type="RefSeq" id="WP_091168601.1">
    <property type="nucleotide sequence ID" value="NZ_FNCG01000007.1"/>
</dbReference>
<accession>A0A1G8A470</accession>
<reference evidence="5" key="1">
    <citation type="submission" date="2016-10" db="EMBL/GenBank/DDBJ databases">
        <authorList>
            <person name="Varghese N."/>
            <person name="Submissions S."/>
        </authorList>
    </citation>
    <scope>NUCLEOTIDE SEQUENCE [LARGE SCALE GENOMIC DNA]</scope>
    <source>
        <strain evidence="5">Gh-67</strain>
    </source>
</reference>
<dbReference type="PANTHER" id="PTHR37299:SF1">
    <property type="entry name" value="STAGE 0 SPORULATION PROTEIN A HOMOLOG"/>
    <property type="match status" value="1"/>
</dbReference>
<dbReference type="SUPFAM" id="SSF52172">
    <property type="entry name" value="CheY-like"/>
    <property type="match status" value="1"/>
</dbReference>
<proteinExistence type="predicted"/>
<dbReference type="InterPro" id="IPR007492">
    <property type="entry name" value="LytTR_DNA-bd_dom"/>
</dbReference>
<feature type="domain" description="Response regulatory" evidence="2">
    <location>
        <begin position="2"/>
        <end position="114"/>
    </location>
</feature>
<feature type="modified residue" description="4-aspartylphosphate" evidence="1">
    <location>
        <position position="54"/>
    </location>
</feature>
<organism evidence="4 5">
    <name type="scientific">Mucilaginibacter gossypii</name>
    <dbReference type="NCBI Taxonomy" id="551996"/>
    <lineage>
        <taxon>Bacteria</taxon>
        <taxon>Pseudomonadati</taxon>
        <taxon>Bacteroidota</taxon>
        <taxon>Sphingobacteriia</taxon>
        <taxon>Sphingobacteriales</taxon>
        <taxon>Sphingobacteriaceae</taxon>
        <taxon>Mucilaginibacter</taxon>
    </lineage>
</organism>